<feature type="compositionally biased region" description="Basic and acidic residues" evidence="4">
    <location>
        <begin position="187"/>
        <end position="203"/>
    </location>
</feature>
<feature type="domain" description="Bromo" evidence="5">
    <location>
        <begin position="491"/>
        <end position="563"/>
    </location>
</feature>
<dbReference type="InterPro" id="IPR036427">
    <property type="entry name" value="Bromodomain-like_sf"/>
</dbReference>
<evidence type="ECO:0000256" key="2">
    <source>
        <dbReference type="ARBA" id="ARBA00023117"/>
    </source>
</evidence>
<feature type="region of interest" description="Disordered" evidence="4">
    <location>
        <begin position="755"/>
        <end position="806"/>
    </location>
</feature>
<feature type="region of interest" description="Disordered" evidence="4">
    <location>
        <begin position="378"/>
        <end position="466"/>
    </location>
</feature>
<dbReference type="SMART" id="SM00297">
    <property type="entry name" value="BROMO"/>
    <property type="match status" value="2"/>
</dbReference>
<accession>A0A9P8IG42</accession>
<feature type="region of interest" description="Disordered" evidence="4">
    <location>
        <begin position="71"/>
        <end position="244"/>
    </location>
</feature>
<evidence type="ECO:0000259" key="5">
    <source>
        <dbReference type="PROSITE" id="PS50014"/>
    </source>
</evidence>
<evidence type="ECO:0000313" key="8">
    <source>
        <dbReference type="Proteomes" id="UP000750711"/>
    </source>
</evidence>
<dbReference type="InterPro" id="IPR038336">
    <property type="entry name" value="NET_sf"/>
</dbReference>
<evidence type="ECO:0008006" key="9">
    <source>
        <dbReference type="Google" id="ProtNLM"/>
    </source>
</evidence>
<evidence type="ECO:0000256" key="3">
    <source>
        <dbReference type="PROSITE-ProRule" id="PRU00035"/>
    </source>
</evidence>
<feature type="compositionally biased region" description="Polar residues" evidence="4">
    <location>
        <begin position="74"/>
        <end position="91"/>
    </location>
</feature>
<dbReference type="Proteomes" id="UP000750711">
    <property type="component" value="Unassembled WGS sequence"/>
</dbReference>
<dbReference type="Pfam" id="PF00439">
    <property type="entry name" value="Bromodomain"/>
    <property type="match status" value="2"/>
</dbReference>
<name>A0A9P8IG42_9PEZI</name>
<feature type="compositionally biased region" description="Acidic residues" evidence="4">
    <location>
        <begin position="793"/>
        <end position="806"/>
    </location>
</feature>
<feature type="domain" description="Bromo" evidence="5">
    <location>
        <begin position="285"/>
        <end position="357"/>
    </location>
</feature>
<dbReference type="InterPro" id="IPR050935">
    <property type="entry name" value="Bromo_chromatin_reader"/>
</dbReference>
<gene>
    <name evidence="7" type="ORF">GP486_007273</name>
</gene>
<dbReference type="SUPFAM" id="SSF47370">
    <property type="entry name" value="Bromodomain"/>
    <property type="match status" value="2"/>
</dbReference>
<dbReference type="Pfam" id="PF17035">
    <property type="entry name" value="BET"/>
    <property type="match status" value="1"/>
</dbReference>
<keyword evidence="2 3" id="KW-0103">Bromodomain</keyword>
<dbReference type="Gene3D" id="1.20.1270.220">
    <property type="match status" value="1"/>
</dbReference>
<dbReference type="CDD" id="cd05500">
    <property type="entry name" value="Bromo_BDF1_2_I"/>
    <property type="match status" value="1"/>
</dbReference>
<evidence type="ECO:0000256" key="1">
    <source>
        <dbReference type="ARBA" id="ARBA00022737"/>
    </source>
</evidence>
<dbReference type="InterPro" id="IPR043509">
    <property type="entry name" value="Bromo_Brdt_II"/>
</dbReference>
<dbReference type="PROSITE" id="PS50014">
    <property type="entry name" value="BROMODOMAIN_2"/>
    <property type="match status" value="2"/>
</dbReference>
<sequence length="806" mass="86976">MTSQPSLGAQEQKYQPVSLYDDMALDLDVHGTSKEGDINTENAAFDSSVSLAELTTAEESQVSLTGVNGLNDATALSNGTDVDTGLLSSGDTPPPEFKRQLSASAPLSRLTLSADTNQTPSAAEAAAMDPQGDAVAETSLEHKEAMDVDVSEQMAGEPPAGEKPATASASSAPEASVGDLTAAATETTERDGDGDGDRDHEMADVPESSGKNVRAREDDDDMEEPATKKTRTGDDGSPTPEFKMPVVPSAEAASQTNGRVSASSAVKTITKTQQKYLLVGLRNLKRIKDAAPFLEPVDPVKLNIPTYFSIIKNPMDISTMEKKLKAEEYATVEEYVADMDLIASNAVTFNGPDHFVSAHASNLKKAFEKQLGHLPKADVVEPSTAEKKAKKWAAGNAPAPKTTPVRRPSRTASGQASSPTGGGATSSFALGPNGVPTIRRDSTTGDGRPKREIHPPPSRDLPYSGAKPRKKKFLAELKFCDEVIKELFKTKYSSYAHVFYEPVDPVALNIPQYHKIIKKPMDLGTISSKLKANQYENATEFEADMRQIFANCFKFNPPKDAVHQFGKQLEQLFNEKWSEKKAYLERHAGVSGSRSPASSVEPEEEASEEEDGEEVERVIHEKIREITQHVEVLKKMKAKAKRGKGGAATSGGSLPSGKKASKKIGASTTAAPPAKNKKKLAKPKEPKAPYVTYEQKQEISDKINTLATNKMNQAYKIIRDNMPQLTGQGDDGELELDIDELPNDVLYKLLQFVQKHAPSSREVHPESPPKVSSAAKGGIPKTKKNKPMKEESSGDDDESGSESEEE</sequence>
<feature type="region of interest" description="Disordered" evidence="4">
    <location>
        <begin position="636"/>
        <end position="693"/>
    </location>
</feature>
<proteinExistence type="predicted"/>
<organism evidence="7 8">
    <name type="scientific">Trichoglossum hirsutum</name>
    <dbReference type="NCBI Taxonomy" id="265104"/>
    <lineage>
        <taxon>Eukaryota</taxon>
        <taxon>Fungi</taxon>
        <taxon>Dikarya</taxon>
        <taxon>Ascomycota</taxon>
        <taxon>Pezizomycotina</taxon>
        <taxon>Geoglossomycetes</taxon>
        <taxon>Geoglossales</taxon>
        <taxon>Geoglossaceae</taxon>
        <taxon>Trichoglossum</taxon>
    </lineage>
</organism>
<reference evidence="7" key="1">
    <citation type="submission" date="2021-03" db="EMBL/GenBank/DDBJ databases">
        <title>Comparative genomics and phylogenomic investigation of the class Geoglossomycetes provide insights into ecological specialization and systematics.</title>
        <authorList>
            <person name="Melie T."/>
            <person name="Pirro S."/>
            <person name="Miller A.N."/>
            <person name="Quandt A."/>
        </authorList>
    </citation>
    <scope>NUCLEOTIDE SEQUENCE</scope>
    <source>
        <strain evidence="7">CAQ_001_2017</strain>
    </source>
</reference>
<dbReference type="GO" id="GO:0006355">
    <property type="term" value="P:regulation of DNA-templated transcription"/>
    <property type="evidence" value="ECO:0007669"/>
    <property type="project" value="TreeGrafter"/>
</dbReference>
<feature type="compositionally biased region" description="Low complexity" evidence="4">
    <location>
        <begin position="164"/>
        <end position="176"/>
    </location>
</feature>
<dbReference type="GO" id="GO:0006338">
    <property type="term" value="P:chromatin remodeling"/>
    <property type="evidence" value="ECO:0007669"/>
    <property type="project" value="TreeGrafter"/>
</dbReference>
<evidence type="ECO:0000313" key="7">
    <source>
        <dbReference type="EMBL" id="KAH0551510.1"/>
    </source>
</evidence>
<keyword evidence="8" id="KW-1185">Reference proteome</keyword>
<evidence type="ECO:0000259" key="6">
    <source>
        <dbReference type="PROSITE" id="PS51525"/>
    </source>
</evidence>
<feature type="domain" description="NET" evidence="6">
    <location>
        <begin position="681"/>
        <end position="764"/>
    </location>
</feature>
<dbReference type="GO" id="GO:0005634">
    <property type="term" value="C:nucleus"/>
    <property type="evidence" value="ECO:0007669"/>
    <property type="project" value="TreeGrafter"/>
</dbReference>
<dbReference type="GO" id="GO:0000785">
    <property type="term" value="C:chromatin"/>
    <property type="evidence" value="ECO:0007669"/>
    <property type="project" value="TreeGrafter"/>
</dbReference>
<feature type="compositionally biased region" description="Basic and acidic residues" evidence="4">
    <location>
        <begin position="378"/>
        <end position="387"/>
    </location>
</feature>
<feature type="compositionally biased region" description="Low complexity" evidence="4">
    <location>
        <begin position="411"/>
        <end position="429"/>
    </location>
</feature>
<feature type="region of interest" description="Disordered" evidence="4">
    <location>
        <begin position="587"/>
        <end position="615"/>
    </location>
</feature>
<dbReference type="PANTHER" id="PTHR22880">
    <property type="entry name" value="FALZ-RELATED BROMODOMAIN-CONTAINING PROTEINS"/>
    <property type="match status" value="1"/>
</dbReference>
<dbReference type="EMBL" id="JAGHQM010001970">
    <property type="protein sequence ID" value="KAH0551510.1"/>
    <property type="molecule type" value="Genomic_DNA"/>
</dbReference>
<dbReference type="PRINTS" id="PR00503">
    <property type="entry name" value="BROMODOMAIN"/>
</dbReference>
<dbReference type="Gene3D" id="1.20.920.10">
    <property type="entry name" value="Bromodomain-like"/>
    <property type="match status" value="2"/>
</dbReference>
<dbReference type="InterPro" id="IPR001487">
    <property type="entry name" value="Bromodomain"/>
</dbReference>
<dbReference type="InterPro" id="IPR027353">
    <property type="entry name" value="NET_dom"/>
</dbReference>
<keyword evidence="1" id="KW-0677">Repeat</keyword>
<evidence type="ECO:0000256" key="4">
    <source>
        <dbReference type="SAM" id="MobiDB-lite"/>
    </source>
</evidence>
<feature type="compositionally biased region" description="Low complexity" evidence="4">
    <location>
        <begin position="650"/>
        <end position="674"/>
    </location>
</feature>
<dbReference type="AlphaFoldDB" id="A0A9P8IG42"/>
<dbReference type="PROSITE" id="PS00633">
    <property type="entry name" value="BROMODOMAIN_1"/>
    <property type="match status" value="2"/>
</dbReference>
<feature type="compositionally biased region" description="Acidic residues" evidence="4">
    <location>
        <begin position="601"/>
        <end position="614"/>
    </location>
</feature>
<dbReference type="PANTHER" id="PTHR22880:SF225">
    <property type="entry name" value="BROMODOMAIN-CONTAINING PROTEIN BET-1-RELATED"/>
    <property type="match status" value="1"/>
</dbReference>
<feature type="compositionally biased region" description="Basic and acidic residues" evidence="4">
    <location>
        <begin position="438"/>
        <end position="454"/>
    </location>
</feature>
<protein>
    <recommendedName>
        <fullName evidence="9">Bromodomain-containing protein</fullName>
    </recommendedName>
</protein>
<feature type="compositionally biased region" description="Basic and acidic residues" evidence="4">
    <location>
        <begin position="225"/>
        <end position="234"/>
    </location>
</feature>
<comment type="caution">
    <text evidence="7">The sequence shown here is derived from an EMBL/GenBank/DDBJ whole genome shotgun (WGS) entry which is preliminary data.</text>
</comment>
<dbReference type="CDD" id="cd05498">
    <property type="entry name" value="Bromo_Brdt_II_like"/>
    <property type="match status" value="1"/>
</dbReference>
<dbReference type="InterPro" id="IPR018359">
    <property type="entry name" value="Bromodomain_CS"/>
</dbReference>
<dbReference type="PROSITE" id="PS51525">
    <property type="entry name" value="NET"/>
    <property type="match status" value="1"/>
</dbReference>
<feature type="compositionally biased region" description="Polar residues" evidence="4">
    <location>
        <begin position="101"/>
        <end position="121"/>
    </location>
</feature>